<dbReference type="Proteomes" id="UP000007883">
    <property type="component" value="Chromosome"/>
</dbReference>
<dbReference type="AlphaFoldDB" id="I0HUE9"/>
<proteinExistence type="predicted"/>
<name>I0HUE9_RUBGI</name>
<organism evidence="2 3">
    <name type="scientific">Rubrivivax gelatinosus (strain NBRC 100245 / IL144)</name>
    <dbReference type="NCBI Taxonomy" id="983917"/>
    <lineage>
        <taxon>Bacteria</taxon>
        <taxon>Pseudomonadati</taxon>
        <taxon>Pseudomonadota</taxon>
        <taxon>Betaproteobacteria</taxon>
        <taxon>Burkholderiales</taxon>
        <taxon>Sphaerotilaceae</taxon>
        <taxon>Rubrivivax</taxon>
    </lineage>
</organism>
<dbReference type="SUPFAM" id="SSF54427">
    <property type="entry name" value="NTF2-like"/>
    <property type="match status" value="1"/>
</dbReference>
<dbReference type="HOGENOM" id="CLU_162039_0_0_4"/>
<dbReference type="KEGG" id="rge:RGE_32970"/>
<dbReference type="Gene3D" id="3.10.450.50">
    <property type="match status" value="1"/>
</dbReference>
<dbReference type="InterPro" id="IPR027843">
    <property type="entry name" value="DUF4440"/>
</dbReference>
<keyword evidence="3" id="KW-1185">Reference proteome</keyword>
<gene>
    <name evidence="2" type="ordered locus">RGE_32970</name>
</gene>
<feature type="domain" description="DUF4440" evidence="1">
    <location>
        <begin position="10"/>
        <end position="110"/>
    </location>
</feature>
<accession>I0HUE9</accession>
<dbReference type="EMBL" id="AP012320">
    <property type="protein sequence ID" value="BAL96636.1"/>
    <property type="molecule type" value="Genomic_DNA"/>
</dbReference>
<protein>
    <recommendedName>
        <fullName evidence="1">DUF4440 domain-containing protein</fullName>
    </recommendedName>
</protein>
<dbReference type="RefSeq" id="WP_014429497.1">
    <property type="nucleotide sequence ID" value="NC_017075.1"/>
</dbReference>
<dbReference type="Pfam" id="PF14534">
    <property type="entry name" value="DUF4440"/>
    <property type="match status" value="1"/>
</dbReference>
<reference evidence="2 3" key="1">
    <citation type="journal article" date="2012" name="J. Bacteriol.">
        <title>Complete genome sequence of phototrophic betaproteobacterium Rubrivivax gelatinosus IL144.</title>
        <authorList>
            <person name="Nagashima S."/>
            <person name="Kamimura A."/>
            <person name="Shimizu T."/>
            <person name="Nakamura-isaki S."/>
            <person name="Aono E."/>
            <person name="Sakamoto K."/>
            <person name="Ichikawa N."/>
            <person name="Nakazawa H."/>
            <person name="Sekine M."/>
            <person name="Yamazaki S."/>
            <person name="Fujita N."/>
            <person name="Shimada K."/>
            <person name="Hanada S."/>
            <person name="Nagashima K.V.P."/>
        </authorList>
    </citation>
    <scope>NUCLEOTIDE SEQUENCE [LARGE SCALE GENOMIC DNA]</scope>
    <source>
        <strain evidence="3">NBRC 100245 / IL144</strain>
    </source>
</reference>
<dbReference type="STRING" id="983917.RGE_32970"/>
<dbReference type="InterPro" id="IPR032710">
    <property type="entry name" value="NTF2-like_dom_sf"/>
</dbReference>
<evidence type="ECO:0000313" key="3">
    <source>
        <dbReference type="Proteomes" id="UP000007883"/>
    </source>
</evidence>
<dbReference type="PATRIC" id="fig|983917.3.peg.3222"/>
<sequence length="126" mass="14478">MSEPDDDFFRGLEQRRTRALVDRDLVLIERLHAPDYELLTPAGRAFSRERYLAEIAAGPFYAAWHHGPMRVRRSTTMAVVRYVAELGFPSGRTLRCWHTDSYELRGDVWQAVWSQATALPAADGER</sequence>
<evidence type="ECO:0000259" key="1">
    <source>
        <dbReference type="Pfam" id="PF14534"/>
    </source>
</evidence>
<dbReference type="eggNOG" id="ENOG50335NA">
    <property type="taxonomic scope" value="Bacteria"/>
</dbReference>
<evidence type="ECO:0000313" key="2">
    <source>
        <dbReference type="EMBL" id="BAL96636.1"/>
    </source>
</evidence>